<gene>
    <name evidence="3" type="ORF">UT24_C0014G0013</name>
</gene>
<comment type="caution">
    <text evidence="3">The sequence shown here is derived from an EMBL/GenBank/DDBJ whole genome shotgun (WGS) entry which is preliminary data.</text>
</comment>
<evidence type="ECO:0000259" key="2">
    <source>
        <dbReference type="PROSITE" id="PS50943"/>
    </source>
</evidence>
<feature type="domain" description="HTH cro/C1-type" evidence="2">
    <location>
        <begin position="41"/>
        <end position="95"/>
    </location>
</feature>
<evidence type="ECO:0000313" key="3">
    <source>
        <dbReference type="EMBL" id="KKR00273.1"/>
    </source>
</evidence>
<dbReference type="Pfam" id="PF01381">
    <property type="entry name" value="HTH_3"/>
    <property type="match status" value="1"/>
</dbReference>
<dbReference type="STRING" id="1618574.UT24_C0014G0013"/>
<proteinExistence type="predicted"/>
<sequence length="97" mass="11232">MKRDIKELTSWRSYEKELLKDEKFLKVAKDLESEFVLADSLIRARKKKRLTQVELAKKIGTKQPVISKLETASSKPSLSLLKRIAQALDTRLTVKFE</sequence>
<dbReference type="Gene3D" id="1.10.260.40">
    <property type="entry name" value="lambda repressor-like DNA-binding domains"/>
    <property type="match status" value="1"/>
</dbReference>
<dbReference type="InterPro" id="IPR010982">
    <property type="entry name" value="Lambda_DNA-bd_dom_sf"/>
</dbReference>
<dbReference type="SMART" id="SM00530">
    <property type="entry name" value="HTH_XRE"/>
    <property type="match status" value="1"/>
</dbReference>
<dbReference type="Proteomes" id="UP000033881">
    <property type="component" value="Unassembled WGS sequence"/>
</dbReference>
<evidence type="ECO:0000256" key="1">
    <source>
        <dbReference type="ARBA" id="ARBA00023125"/>
    </source>
</evidence>
<dbReference type="PROSITE" id="PS50943">
    <property type="entry name" value="HTH_CROC1"/>
    <property type="match status" value="1"/>
</dbReference>
<dbReference type="EMBL" id="LBWB01000014">
    <property type="protein sequence ID" value="KKR00273.1"/>
    <property type="molecule type" value="Genomic_DNA"/>
</dbReference>
<reference evidence="3 4" key="1">
    <citation type="journal article" date="2015" name="Nature">
        <title>rRNA introns, odd ribosomes, and small enigmatic genomes across a large radiation of phyla.</title>
        <authorList>
            <person name="Brown C.T."/>
            <person name="Hug L.A."/>
            <person name="Thomas B.C."/>
            <person name="Sharon I."/>
            <person name="Castelle C.J."/>
            <person name="Singh A."/>
            <person name="Wilkins M.J."/>
            <person name="Williams K.H."/>
            <person name="Banfield J.F."/>
        </authorList>
    </citation>
    <scope>NUCLEOTIDE SEQUENCE [LARGE SCALE GENOMIC DNA]</scope>
</reference>
<dbReference type="CDD" id="cd00093">
    <property type="entry name" value="HTH_XRE"/>
    <property type="match status" value="1"/>
</dbReference>
<dbReference type="PANTHER" id="PTHR46558">
    <property type="entry name" value="TRACRIPTIONAL REGULATORY PROTEIN-RELATED-RELATED"/>
    <property type="match status" value="1"/>
</dbReference>
<dbReference type="InterPro" id="IPR001387">
    <property type="entry name" value="Cro/C1-type_HTH"/>
</dbReference>
<accession>A0A0G0MAP9</accession>
<dbReference type="PANTHER" id="PTHR46558:SF4">
    <property type="entry name" value="DNA-BIDING PHAGE PROTEIN"/>
    <property type="match status" value="1"/>
</dbReference>
<dbReference type="SUPFAM" id="SSF47413">
    <property type="entry name" value="lambda repressor-like DNA-binding domains"/>
    <property type="match status" value="1"/>
</dbReference>
<protein>
    <submittedName>
        <fullName evidence="3">Helix-turn-helix domain protein</fullName>
    </submittedName>
</protein>
<keyword evidence="1" id="KW-0238">DNA-binding</keyword>
<organism evidence="3 4">
    <name type="scientific">Candidatus Woesebacteria bacterium GW2011_GWB1_39_12</name>
    <dbReference type="NCBI Taxonomy" id="1618574"/>
    <lineage>
        <taxon>Bacteria</taxon>
        <taxon>Candidatus Woeseibacteriota</taxon>
    </lineage>
</organism>
<evidence type="ECO:0000313" key="4">
    <source>
        <dbReference type="Proteomes" id="UP000033881"/>
    </source>
</evidence>
<dbReference type="GO" id="GO:0003677">
    <property type="term" value="F:DNA binding"/>
    <property type="evidence" value="ECO:0007669"/>
    <property type="project" value="UniProtKB-KW"/>
</dbReference>
<name>A0A0G0MAP9_9BACT</name>
<dbReference type="AlphaFoldDB" id="A0A0G0MAP9"/>